<keyword evidence="3" id="KW-1185">Reference proteome</keyword>
<proteinExistence type="predicted"/>
<reference evidence="2 3" key="1">
    <citation type="submission" date="2019-05" db="EMBL/GenBank/DDBJ databases">
        <title>Another draft genome of Portunus trituberculatus and its Hox gene families provides insights of decapod evolution.</title>
        <authorList>
            <person name="Jeong J.-H."/>
            <person name="Song I."/>
            <person name="Kim S."/>
            <person name="Choi T."/>
            <person name="Kim D."/>
            <person name="Ryu S."/>
            <person name="Kim W."/>
        </authorList>
    </citation>
    <scope>NUCLEOTIDE SEQUENCE [LARGE SCALE GENOMIC DNA]</scope>
    <source>
        <tissue evidence="2">Muscle</tissue>
    </source>
</reference>
<comment type="caution">
    <text evidence="2">The sequence shown here is derived from an EMBL/GenBank/DDBJ whole genome shotgun (WGS) entry which is preliminary data.</text>
</comment>
<evidence type="ECO:0000313" key="3">
    <source>
        <dbReference type="Proteomes" id="UP000324222"/>
    </source>
</evidence>
<dbReference type="Proteomes" id="UP000324222">
    <property type="component" value="Unassembled WGS sequence"/>
</dbReference>
<organism evidence="2 3">
    <name type="scientific">Portunus trituberculatus</name>
    <name type="common">Swimming crab</name>
    <name type="synonym">Neptunus trituberculatus</name>
    <dbReference type="NCBI Taxonomy" id="210409"/>
    <lineage>
        <taxon>Eukaryota</taxon>
        <taxon>Metazoa</taxon>
        <taxon>Ecdysozoa</taxon>
        <taxon>Arthropoda</taxon>
        <taxon>Crustacea</taxon>
        <taxon>Multicrustacea</taxon>
        <taxon>Malacostraca</taxon>
        <taxon>Eumalacostraca</taxon>
        <taxon>Eucarida</taxon>
        <taxon>Decapoda</taxon>
        <taxon>Pleocyemata</taxon>
        <taxon>Brachyura</taxon>
        <taxon>Eubrachyura</taxon>
        <taxon>Portunoidea</taxon>
        <taxon>Portunidae</taxon>
        <taxon>Portuninae</taxon>
        <taxon>Portunus</taxon>
    </lineage>
</organism>
<feature type="compositionally biased region" description="Basic and acidic residues" evidence="1">
    <location>
        <begin position="144"/>
        <end position="154"/>
    </location>
</feature>
<accession>A0A5B7CDP7</accession>
<evidence type="ECO:0000256" key="1">
    <source>
        <dbReference type="SAM" id="MobiDB-lite"/>
    </source>
</evidence>
<feature type="region of interest" description="Disordered" evidence="1">
    <location>
        <begin position="144"/>
        <end position="169"/>
    </location>
</feature>
<protein>
    <submittedName>
        <fullName evidence="2">Uncharacterized protein</fullName>
    </submittedName>
</protein>
<gene>
    <name evidence="2" type="ORF">E2C01_000288</name>
</gene>
<dbReference type="AlphaFoldDB" id="A0A5B7CDP7"/>
<name>A0A5B7CDP7_PORTR</name>
<sequence>MPRVYRLLSIENPMHTQAPRSIPAPPRCRCEEYGAARRWRQRWWQRWPHSRMGVDRVEIGVDRIKVGGPVVSGALSSVRSGMKTAALHMEWLQMYSAWRGLLTPCWGRDGRRQAAGADVMKTGAAGSPRQPLAAPPIIAGQKALLREGDGDTPRRARPLQGGLPARGRR</sequence>
<dbReference type="EMBL" id="VSRR010000006">
    <property type="protein sequence ID" value="MPC07722.1"/>
    <property type="molecule type" value="Genomic_DNA"/>
</dbReference>
<evidence type="ECO:0000313" key="2">
    <source>
        <dbReference type="EMBL" id="MPC07722.1"/>
    </source>
</evidence>